<sequence length="121" mass="13652">MRMVQQELDDVVGLNDNVEESHMPKLHYLDAVIKETFRLHPPVPLLIPRQPSQSSILGGYTIPKGSRIILNVWSNYKDPQVWGESIGRRLCPGLPLAERMVMYLLASFLHSFEADAGGEKP</sequence>
<dbReference type="Pfam" id="PF00067">
    <property type="entry name" value="p450"/>
    <property type="match status" value="1"/>
</dbReference>
<dbReference type="GO" id="GO:0004497">
    <property type="term" value="F:monooxygenase activity"/>
    <property type="evidence" value="ECO:0007669"/>
    <property type="project" value="InterPro"/>
</dbReference>
<dbReference type="SUPFAM" id="SSF48264">
    <property type="entry name" value="Cytochrome P450"/>
    <property type="match status" value="1"/>
</dbReference>
<reference evidence="1" key="2">
    <citation type="journal article" date="2024" name="Plant">
        <title>Genomic evolution and insights into agronomic trait innovations of Sesamum species.</title>
        <authorList>
            <person name="Miao H."/>
            <person name="Wang L."/>
            <person name="Qu L."/>
            <person name="Liu H."/>
            <person name="Sun Y."/>
            <person name="Le M."/>
            <person name="Wang Q."/>
            <person name="Wei S."/>
            <person name="Zheng Y."/>
            <person name="Lin W."/>
            <person name="Duan Y."/>
            <person name="Cao H."/>
            <person name="Xiong S."/>
            <person name="Wang X."/>
            <person name="Wei L."/>
            <person name="Li C."/>
            <person name="Ma Q."/>
            <person name="Ju M."/>
            <person name="Zhao R."/>
            <person name="Li G."/>
            <person name="Mu C."/>
            <person name="Tian Q."/>
            <person name="Mei H."/>
            <person name="Zhang T."/>
            <person name="Gao T."/>
            <person name="Zhang H."/>
        </authorList>
    </citation>
    <scope>NUCLEOTIDE SEQUENCE</scope>
    <source>
        <strain evidence="1">K16</strain>
    </source>
</reference>
<dbReference type="EMBL" id="JACGWL010000881">
    <property type="protein sequence ID" value="KAK4381441.1"/>
    <property type="molecule type" value="Genomic_DNA"/>
</dbReference>
<accession>A0AAE1T574</accession>
<reference evidence="1" key="1">
    <citation type="submission" date="2020-06" db="EMBL/GenBank/DDBJ databases">
        <authorList>
            <person name="Li T."/>
            <person name="Hu X."/>
            <person name="Zhang T."/>
            <person name="Song X."/>
            <person name="Zhang H."/>
            <person name="Dai N."/>
            <person name="Sheng W."/>
            <person name="Hou X."/>
            <person name="Wei L."/>
        </authorList>
    </citation>
    <scope>NUCLEOTIDE SEQUENCE</scope>
    <source>
        <strain evidence="1">K16</strain>
        <tissue evidence="1">Leaf</tissue>
    </source>
</reference>
<dbReference type="AlphaFoldDB" id="A0AAE1T574"/>
<keyword evidence="2" id="KW-1185">Reference proteome</keyword>
<dbReference type="GO" id="GO:0016705">
    <property type="term" value="F:oxidoreductase activity, acting on paired donors, with incorporation or reduction of molecular oxygen"/>
    <property type="evidence" value="ECO:0007669"/>
    <property type="project" value="InterPro"/>
</dbReference>
<evidence type="ECO:0000313" key="2">
    <source>
        <dbReference type="Proteomes" id="UP001289374"/>
    </source>
</evidence>
<name>A0AAE1T574_9LAMI</name>
<comment type="caution">
    <text evidence="1">The sequence shown here is derived from an EMBL/GenBank/DDBJ whole genome shotgun (WGS) entry which is preliminary data.</text>
</comment>
<dbReference type="PANTHER" id="PTHR47951">
    <property type="entry name" value="OS08G0547900 PROTEIN"/>
    <property type="match status" value="1"/>
</dbReference>
<dbReference type="Gene3D" id="1.10.630.10">
    <property type="entry name" value="Cytochrome P450"/>
    <property type="match status" value="1"/>
</dbReference>
<dbReference type="GO" id="GO:0020037">
    <property type="term" value="F:heme binding"/>
    <property type="evidence" value="ECO:0007669"/>
    <property type="project" value="InterPro"/>
</dbReference>
<dbReference type="PANTHER" id="PTHR47951:SF7">
    <property type="entry name" value="FLAVONOID 3',5'-HYDROXYLASE-LIKE ISOFORM X1"/>
    <property type="match status" value="1"/>
</dbReference>
<organism evidence="1 2">
    <name type="scientific">Sesamum angolense</name>
    <dbReference type="NCBI Taxonomy" id="2727404"/>
    <lineage>
        <taxon>Eukaryota</taxon>
        <taxon>Viridiplantae</taxon>
        <taxon>Streptophyta</taxon>
        <taxon>Embryophyta</taxon>
        <taxon>Tracheophyta</taxon>
        <taxon>Spermatophyta</taxon>
        <taxon>Magnoliopsida</taxon>
        <taxon>eudicotyledons</taxon>
        <taxon>Gunneridae</taxon>
        <taxon>Pentapetalae</taxon>
        <taxon>asterids</taxon>
        <taxon>lamiids</taxon>
        <taxon>Lamiales</taxon>
        <taxon>Pedaliaceae</taxon>
        <taxon>Sesamum</taxon>
    </lineage>
</organism>
<protein>
    <submittedName>
        <fullName evidence="1">Geraniol 8-hydroxylase</fullName>
    </submittedName>
</protein>
<dbReference type="GO" id="GO:0005506">
    <property type="term" value="F:iron ion binding"/>
    <property type="evidence" value="ECO:0007669"/>
    <property type="project" value="InterPro"/>
</dbReference>
<proteinExistence type="predicted"/>
<dbReference type="InterPro" id="IPR036396">
    <property type="entry name" value="Cyt_P450_sf"/>
</dbReference>
<dbReference type="InterPro" id="IPR001128">
    <property type="entry name" value="Cyt_P450"/>
</dbReference>
<evidence type="ECO:0000313" key="1">
    <source>
        <dbReference type="EMBL" id="KAK4381441.1"/>
    </source>
</evidence>
<gene>
    <name evidence="1" type="ORF">Sango_2967400</name>
</gene>
<dbReference type="Proteomes" id="UP001289374">
    <property type="component" value="Unassembled WGS sequence"/>
</dbReference>